<protein>
    <submittedName>
        <fullName evidence="1">Uncharacterized protein</fullName>
    </submittedName>
</protein>
<organism evidence="1 2">
    <name type="scientific">Drechslerella dactyloides</name>
    <name type="common">Nematode-trapping fungus</name>
    <name type="synonym">Arthrobotrys dactyloides</name>
    <dbReference type="NCBI Taxonomy" id="74499"/>
    <lineage>
        <taxon>Eukaryota</taxon>
        <taxon>Fungi</taxon>
        <taxon>Dikarya</taxon>
        <taxon>Ascomycota</taxon>
        <taxon>Pezizomycotina</taxon>
        <taxon>Orbiliomycetes</taxon>
        <taxon>Orbiliales</taxon>
        <taxon>Orbiliaceae</taxon>
        <taxon>Drechslerella</taxon>
    </lineage>
</organism>
<accession>A0AAD6IT20</accession>
<keyword evidence="2" id="KW-1185">Reference proteome</keyword>
<evidence type="ECO:0000313" key="2">
    <source>
        <dbReference type="Proteomes" id="UP001221413"/>
    </source>
</evidence>
<gene>
    <name evidence="1" type="ORF">Dda_9341</name>
</gene>
<dbReference type="Proteomes" id="UP001221413">
    <property type="component" value="Unassembled WGS sequence"/>
</dbReference>
<comment type="caution">
    <text evidence="1">The sequence shown here is derived from an EMBL/GenBank/DDBJ whole genome shotgun (WGS) entry which is preliminary data.</text>
</comment>
<dbReference type="EMBL" id="JAQGDS010000017">
    <property type="protein sequence ID" value="KAJ6255882.1"/>
    <property type="molecule type" value="Genomic_DNA"/>
</dbReference>
<evidence type="ECO:0000313" key="1">
    <source>
        <dbReference type="EMBL" id="KAJ6255882.1"/>
    </source>
</evidence>
<reference evidence="1" key="1">
    <citation type="submission" date="2023-01" db="EMBL/GenBank/DDBJ databases">
        <title>The chitinases involved in constricting ring structure development in the nematode-trapping fungus Drechslerella dactyloides.</title>
        <authorList>
            <person name="Wang R."/>
            <person name="Zhang L."/>
            <person name="Tang P."/>
            <person name="Li S."/>
            <person name="Liang L."/>
        </authorList>
    </citation>
    <scope>NUCLEOTIDE SEQUENCE</scope>
    <source>
        <strain evidence="1">YMF1.00031</strain>
    </source>
</reference>
<sequence length="131" mass="14586">MRCLCLANLRTHDVQSDGITHPSQLQRIDAISEDPYLHSPGRLTTERRMAIPDCGSEIALSAFPLRMHTLDNQINRICLWASWLAWQASESFTAFGLPTGTGNVSTQPECSMFDVQFPCTWVDTARMAADA</sequence>
<name>A0AAD6IT20_DREDA</name>
<dbReference type="AlphaFoldDB" id="A0AAD6IT20"/>
<proteinExistence type="predicted"/>